<evidence type="ECO:0000256" key="1">
    <source>
        <dbReference type="SAM" id="SignalP"/>
    </source>
</evidence>
<dbReference type="AlphaFoldDB" id="A0AAU7DNE1"/>
<dbReference type="RefSeq" id="WP_348264529.1">
    <property type="nucleotide sequence ID" value="NZ_CP121196.1"/>
</dbReference>
<sequence length="237" mass="25793">MKRIVPFSLLLACTLTAIAQRGTLREGPLITLYLPRAFPSEKVEVRYFLTGSFGGNESYIQPQPDRQTIDFTAAVDGKAADKIKVIAFLPGCEIIKLDIVPAGTAMWRQLECKPLKTITLRGQIQPFTIDPGKTAKVEVTYQADWALPFFGIFDGAIPAITVSAVVPSESGEFTVEVPDFQSQPNLGQAGYAFILREVNTGNILDFLVPTNATHVFNALAVNQSYPPVISFASDPPS</sequence>
<dbReference type="EMBL" id="CP121196">
    <property type="protein sequence ID" value="XBH19313.1"/>
    <property type="molecule type" value="Genomic_DNA"/>
</dbReference>
<feature type="chain" id="PRO_5043459141" evidence="1">
    <location>
        <begin position="20"/>
        <end position="237"/>
    </location>
</feature>
<gene>
    <name evidence="2" type="ORF">P8935_08340</name>
</gene>
<keyword evidence="1" id="KW-0732">Signal</keyword>
<reference evidence="2" key="1">
    <citation type="submission" date="2023-03" db="EMBL/GenBank/DDBJ databases">
        <title>Edaphobacter sp.</title>
        <authorList>
            <person name="Huber K.J."/>
            <person name="Papendorf J."/>
            <person name="Pilke C."/>
            <person name="Bunk B."/>
            <person name="Sproeer C."/>
            <person name="Pester M."/>
        </authorList>
    </citation>
    <scope>NUCLEOTIDE SEQUENCE</scope>
    <source>
        <strain evidence="2">DSM 110680</strain>
    </source>
</reference>
<organism evidence="2">
    <name type="scientific">Telmatobacter sp. DSM 110680</name>
    <dbReference type="NCBI Taxonomy" id="3036704"/>
    <lineage>
        <taxon>Bacteria</taxon>
        <taxon>Pseudomonadati</taxon>
        <taxon>Acidobacteriota</taxon>
        <taxon>Terriglobia</taxon>
        <taxon>Terriglobales</taxon>
        <taxon>Acidobacteriaceae</taxon>
        <taxon>Telmatobacter</taxon>
    </lineage>
</organism>
<proteinExistence type="predicted"/>
<evidence type="ECO:0000313" key="2">
    <source>
        <dbReference type="EMBL" id="XBH19313.1"/>
    </source>
</evidence>
<feature type="signal peptide" evidence="1">
    <location>
        <begin position="1"/>
        <end position="19"/>
    </location>
</feature>
<name>A0AAU7DNE1_9BACT</name>
<accession>A0AAU7DNE1</accession>
<protein>
    <submittedName>
        <fullName evidence="2">Uncharacterized protein</fullName>
    </submittedName>
</protein>